<feature type="transmembrane region" description="Helical" evidence="6">
    <location>
        <begin position="118"/>
        <end position="137"/>
    </location>
</feature>
<keyword evidence="3 6" id="KW-1133">Transmembrane helix</keyword>
<dbReference type="PANTHER" id="PTHR10924">
    <property type="entry name" value="MAJOR FACILITATOR SUPERFAMILY PROTEIN-RELATED"/>
    <property type="match status" value="1"/>
</dbReference>
<dbReference type="Pfam" id="PF07690">
    <property type="entry name" value="MFS_1"/>
    <property type="match status" value="1"/>
</dbReference>
<feature type="transmembrane region" description="Helical" evidence="6">
    <location>
        <begin position="196"/>
        <end position="216"/>
    </location>
</feature>
<dbReference type="SUPFAM" id="SSF103473">
    <property type="entry name" value="MFS general substrate transporter"/>
    <property type="match status" value="1"/>
</dbReference>
<dbReference type="InterPro" id="IPR011701">
    <property type="entry name" value="MFS"/>
</dbReference>
<sequence>MDSEIQQQQLKLYKRRWYVLILYCLNGFAMNYELQLFTGVPDTTVHYYEKGNVQMSQINQSLAIGAIIYCILLFPMMFVDSKFNNFRFITLLASYMYLSATIIRLIPTFFSSQLKHAFVYITISSALIQIGGIFSYSTPSKISALWFSSKQRVIATSFASLATTLGVAVNYFASPLIVKITWFVKDKTHFQGNLPLLLYGEAIVQLILTVTMTIYFPASPKIPPSYSENFKRKINQVDQQTSINQTDDAIPLMSGQPVASYVSNDYSIQEQTLSQQVPLQTDYQPPSTSSATQTKSDSISFLKSLQIIFTSPQMIMLLLFCGLSVGGIQAYNNNVTYMMTVLDFKQSIGGLVSSFATTSAVVGAVLLPLAQKTCFKKKDKLFYLIVFIICDVVYTLLLLTMPVPESWIKKKHEYRSIIKPSLPLIFITTIFAGIFVGMSYPLFFETAAEISFPVNEIVSGASITLATTVTYFVALLTFSAVKAEYTTLVALCLCVLGSILIPFLKVSYKRSEMEDLEREKELEQKQIQESQRGQKSKYGYSQAKIDE</sequence>
<evidence type="ECO:0000256" key="5">
    <source>
        <dbReference type="SAM" id="MobiDB-lite"/>
    </source>
</evidence>
<feature type="transmembrane region" description="Helical" evidence="6">
    <location>
        <begin position="456"/>
        <end position="479"/>
    </location>
</feature>
<dbReference type="AlphaFoldDB" id="A0A5J4VDA5"/>
<organism evidence="7 8">
    <name type="scientific">Streblomastix strix</name>
    <dbReference type="NCBI Taxonomy" id="222440"/>
    <lineage>
        <taxon>Eukaryota</taxon>
        <taxon>Metamonada</taxon>
        <taxon>Preaxostyla</taxon>
        <taxon>Oxymonadida</taxon>
        <taxon>Streblomastigidae</taxon>
        <taxon>Streblomastix</taxon>
    </lineage>
</organism>
<proteinExistence type="predicted"/>
<feature type="transmembrane region" description="Helical" evidence="6">
    <location>
        <begin position="305"/>
        <end position="328"/>
    </location>
</feature>
<comment type="subcellular location">
    <subcellularLocation>
        <location evidence="1">Membrane</location>
        <topology evidence="1">Multi-pass membrane protein</topology>
    </subcellularLocation>
</comment>
<evidence type="ECO:0000313" key="8">
    <source>
        <dbReference type="Proteomes" id="UP000324800"/>
    </source>
</evidence>
<evidence type="ECO:0000256" key="1">
    <source>
        <dbReference type="ARBA" id="ARBA00004141"/>
    </source>
</evidence>
<comment type="caution">
    <text evidence="7">The sequence shown here is derived from an EMBL/GenBank/DDBJ whole genome shotgun (WGS) entry which is preliminary data.</text>
</comment>
<dbReference type="Gene3D" id="1.20.1250.20">
    <property type="entry name" value="MFS general substrate transporter like domains"/>
    <property type="match status" value="1"/>
</dbReference>
<feature type="transmembrane region" description="Helical" evidence="6">
    <location>
        <begin position="158"/>
        <end position="184"/>
    </location>
</feature>
<name>A0A5J4VDA5_9EUKA</name>
<feature type="region of interest" description="Disordered" evidence="5">
    <location>
        <begin position="519"/>
        <end position="547"/>
    </location>
</feature>
<evidence type="ECO:0000256" key="6">
    <source>
        <dbReference type="SAM" id="Phobius"/>
    </source>
</evidence>
<evidence type="ECO:0000256" key="2">
    <source>
        <dbReference type="ARBA" id="ARBA00022692"/>
    </source>
</evidence>
<feature type="transmembrane region" description="Helical" evidence="6">
    <location>
        <begin position="17"/>
        <end position="38"/>
    </location>
</feature>
<dbReference type="Proteomes" id="UP000324800">
    <property type="component" value="Unassembled WGS sequence"/>
</dbReference>
<dbReference type="OrthoDB" id="422206at2759"/>
<gene>
    <name evidence="7" type="ORF">EZS28_024018</name>
</gene>
<keyword evidence="2 6" id="KW-0812">Transmembrane</keyword>
<dbReference type="EMBL" id="SNRW01007886">
    <property type="protein sequence ID" value="KAA6380455.1"/>
    <property type="molecule type" value="Genomic_DNA"/>
</dbReference>
<feature type="transmembrane region" description="Helical" evidence="6">
    <location>
        <begin position="86"/>
        <end position="106"/>
    </location>
</feature>
<feature type="transmembrane region" description="Helical" evidence="6">
    <location>
        <begin position="421"/>
        <end position="444"/>
    </location>
</feature>
<keyword evidence="4 6" id="KW-0472">Membrane</keyword>
<evidence type="ECO:0000256" key="4">
    <source>
        <dbReference type="ARBA" id="ARBA00023136"/>
    </source>
</evidence>
<dbReference type="GO" id="GO:0016020">
    <property type="term" value="C:membrane"/>
    <property type="evidence" value="ECO:0007669"/>
    <property type="project" value="UniProtKB-SubCell"/>
</dbReference>
<accession>A0A5J4VDA5</accession>
<evidence type="ECO:0000313" key="7">
    <source>
        <dbReference type="EMBL" id="KAA6380455.1"/>
    </source>
</evidence>
<feature type="transmembrane region" description="Helical" evidence="6">
    <location>
        <begin position="381"/>
        <end position="401"/>
    </location>
</feature>
<dbReference type="InterPro" id="IPR049680">
    <property type="entry name" value="FLVCR1-2_SLC49-like"/>
</dbReference>
<evidence type="ECO:0000256" key="3">
    <source>
        <dbReference type="ARBA" id="ARBA00022989"/>
    </source>
</evidence>
<dbReference type="PANTHER" id="PTHR10924:SF27">
    <property type="entry name" value="SOLUTE CARRIER FAMILY 49 MEMBER 4"/>
    <property type="match status" value="1"/>
</dbReference>
<dbReference type="InterPro" id="IPR036259">
    <property type="entry name" value="MFS_trans_sf"/>
</dbReference>
<protein>
    <submittedName>
        <fullName evidence="7">Uncharacterized protein</fullName>
    </submittedName>
</protein>
<feature type="transmembrane region" description="Helical" evidence="6">
    <location>
        <begin position="485"/>
        <end position="504"/>
    </location>
</feature>
<dbReference type="GO" id="GO:0022857">
    <property type="term" value="F:transmembrane transporter activity"/>
    <property type="evidence" value="ECO:0007669"/>
    <property type="project" value="InterPro"/>
</dbReference>
<reference evidence="7 8" key="1">
    <citation type="submission" date="2019-03" db="EMBL/GenBank/DDBJ databases">
        <title>Single cell metagenomics reveals metabolic interactions within the superorganism composed of flagellate Streblomastix strix and complex community of Bacteroidetes bacteria on its surface.</title>
        <authorList>
            <person name="Treitli S.C."/>
            <person name="Kolisko M."/>
            <person name="Husnik F."/>
            <person name="Keeling P."/>
            <person name="Hampl V."/>
        </authorList>
    </citation>
    <scope>NUCLEOTIDE SEQUENCE [LARGE SCALE GENOMIC DNA]</scope>
    <source>
        <strain evidence="7">ST1C</strain>
    </source>
</reference>
<feature type="transmembrane region" description="Helical" evidence="6">
    <location>
        <begin position="348"/>
        <end position="369"/>
    </location>
</feature>
<feature type="transmembrane region" description="Helical" evidence="6">
    <location>
        <begin position="58"/>
        <end position="79"/>
    </location>
</feature>